<dbReference type="AlphaFoldDB" id="A0A370UBE9"/>
<name>A0A370UBE9_9GAMM</name>
<comment type="caution">
    <text evidence="5">The sequence shown here is derived from an EMBL/GenBank/DDBJ whole genome shotgun (WGS) entry which is preliminary data.</text>
</comment>
<keyword evidence="6" id="KW-1185">Reference proteome</keyword>
<evidence type="ECO:0000256" key="3">
    <source>
        <dbReference type="ARBA" id="ARBA00023163"/>
    </source>
</evidence>
<accession>A0A370UBE9</accession>
<evidence type="ECO:0000259" key="4">
    <source>
        <dbReference type="PROSITE" id="PS01124"/>
    </source>
</evidence>
<dbReference type="Pfam" id="PF14525">
    <property type="entry name" value="AraC_binding_2"/>
    <property type="match status" value="1"/>
</dbReference>
<dbReference type="GO" id="GO:0043565">
    <property type="term" value="F:sequence-specific DNA binding"/>
    <property type="evidence" value="ECO:0007669"/>
    <property type="project" value="InterPro"/>
</dbReference>
<dbReference type="PROSITE" id="PS01124">
    <property type="entry name" value="HTH_ARAC_FAMILY_2"/>
    <property type="match status" value="1"/>
</dbReference>
<evidence type="ECO:0000256" key="1">
    <source>
        <dbReference type="ARBA" id="ARBA00023015"/>
    </source>
</evidence>
<keyword evidence="3" id="KW-0804">Transcription</keyword>
<dbReference type="RefSeq" id="WP_115467116.1">
    <property type="nucleotide sequence ID" value="NZ_QKRA01000002.1"/>
</dbReference>
<dbReference type="Proteomes" id="UP000254326">
    <property type="component" value="Unassembled WGS sequence"/>
</dbReference>
<evidence type="ECO:0000313" key="5">
    <source>
        <dbReference type="EMBL" id="RDL45079.1"/>
    </source>
</evidence>
<dbReference type="EMBL" id="QKRA01000002">
    <property type="protein sequence ID" value="RDL45079.1"/>
    <property type="molecule type" value="Genomic_DNA"/>
</dbReference>
<feature type="domain" description="HTH araC/xylS-type" evidence="4">
    <location>
        <begin position="235"/>
        <end position="336"/>
    </location>
</feature>
<dbReference type="GO" id="GO:0003700">
    <property type="term" value="F:DNA-binding transcription factor activity"/>
    <property type="evidence" value="ECO:0007669"/>
    <property type="project" value="InterPro"/>
</dbReference>
<dbReference type="PRINTS" id="PR00032">
    <property type="entry name" value="HTHARAC"/>
</dbReference>
<keyword evidence="2" id="KW-0238">DNA-binding</keyword>
<sequence>MIHQENSLNNELFSTGYRLGAYSTENVPQRERIEYWQELIADRLVPLSFRIANSDGLKASLQWTQIGDIQISEIVATPHVATRTTANIRHAGEDFLVVNFLRAGACTVEQNNNNSLISACKNTKHSAFFCDAARPYEISIHEPFSLISMQIPRAKIEHSLSGLNRIVAKEFLSNSTVYPIVTSYIGHLLSMPTTLAPDIGMKLADNFTDLLATSIAEMLNGENAVISDGKVALILRIKAYINDHLHDTELSPQKVSDALNVSTRYINQLLSSDGTSLSRYIWKCRLEKVAKLLQTPSNCKNNISTYAFSCGFNDIAHFSKVFKKHYDMTPTEYRAYYLNRNSANGQ</sequence>
<dbReference type="InterPro" id="IPR009057">
    <property type="entry name" value="Homeodomain-like_sf"/>
</dbReference>
<dbReference type="PANTHER" id="PTHR43280">
    <property type="entry name" value="ARAC-FAMILY TRANSCRIPTIONAL REGULATOR"/>
    <property type="match status" value="1"/>
</dbReference>
<dbReference type="Pfam" id="PF12833">
    <property type="entry name" value="HTH_18"/>
    <property type="match status" value="1"/>
</dbReference>
<dbReference type="SUPFAM" id="SSF46689">
    <property type="entry name" value="Homeodomain-like"/>
    <property type="match status" value="1"/>
</dbReference>
<gene>
    <name evidence="5" type="ORF">DN730_05535</name>
</gene>
<dbReference type="SMART" id="SM00342">
    <property type="entry name" value="HTH_ARAC"/>
    <property type="match status" value="1"/>
</dbReference>
<dbReference type="InterPro" id="IPR020449">
    <property type="entry name" value="Tscrpt_reg_AraC-type_HTH"/>
</dbReference>
<keyword evidence="1" id="KW-0805">Transcription regulation</keyword>
<organism evidence="5 6">
    <name type="scientific">Marinomonas piezotolerans</name>
    <dbReference type="NCBI Taxonomy" id="2213058"/>
    <lineage>
        <taxon>Bacteria</taxon>
        <taxon>Pseudomonadati</taxon>
        <taxon>Pseudomonadota</taxon>
        <taxon>Gammaproteobacteria</taxon>
        <taxon>Oceanospirillales</taxon>
        <taxon>Oceanospirillaceae</taxon>
        <taxon>Marinomonas</taxon>
    </lineage>
</organism>
<reference evidence="5 6" key="1">
    <citation type="submission" date="2018-06" db="EMBL/GenBank/DDBJ databases">
        <title>Marinomonas sp. YLB-05 draft genome sequence.</title>
        <authorList>
            <person name="Yu L."/>
            <person name="Tang X."/>
        </authorList>
    </citation>
    <scope>NUCLEOTIDE SEQUENCE [LARGE SCALE GENOMIC DNA]</scope>
    <source>
        <strain evidence="5 6">YLB-05</strain>
    </source>
</reference>
<evidence type="ECO:0000313" key="6">
    <source>
        <dbReference type="Proteomes" id="UP000254326"/>
    </source>
</evidence>
<proteinExistence type="predicted"/>
<dbReference type="Gene3D" id="1.10.10.60">
    <property type="entry name" value="Homeodomain-like"/>
    <property type="match status" value="1"/>
</dbReference>
<dbReference type="InterPro" id="IPR018060">
    <property type="entry name" value="HTH_AraC"/>
</dbReference>
<dbReference type="PANTHER" id="PTHR43280:SF31">
    <property type="entry name" value="TRANSCRIPTIONAL REGULATORY PROTEIN"/>
    <property type="match status" value="1"/>
</dbReference>
<evidence type="ECO:0000256" key="2">
    <source>
        <dbReference type="ARBA" id="ARBA00023125"/>
    </source>
</evidence>
<dbReference type="OrthoDB" id="345413at2"/>
<dbReference type="InterPro" id="IPR035418">
    <property type="entry name" value="AraC-bd_2"/>
</dbReference>
<protein>
    <recommendedName>
        <fullName evidence="4">HTH araC/xylS-type domain-containing protein</fullName>
    </recommendedName>
</protein>